<dbReference type="InterPro" id="IPR027417">
    <property type="entry name" value="P-loop_NTPase"/>
</dbReference>
<protein>
    <submittedName>
        <fullName evidence="11">ATP-binding cassette sub-family G member 5</fullName>
    </submittedName>
</protein>
<evidence type="ECO:0000256" key="5">
    <source>
        <dbReference type="ARBA" id="ARBA00022989"/>
    </source>
</evidence>
<dbReference type="FunFam" id="3.40.50.300:FF:001473">
    <property type="entry name" value="ATP-binding cassette transporter"/>
    <property type="match status" value="1"/>
</dbReference>
<dbReference type="PANTHER" id="PTHR48041">
    <property type="entry name" value="ABC TRANSPORTER G FAMILY MEMBER 28"/>
    <property type="match status" value="1"/>
</dbReference>
<dbReference type="Gene3D" id="3.40.50.300">
    <property type="entry name" value="P-loop containing nucleotide triphosphate hydrolases"/>
    <property type="match status" value="1"/>
</dbReference>
<keyword evidence="4 8" id="KW-0812">Transmembrane</keyword>
<sequence length="836" mass="92900">MRRIFTVLCDQGSVERSHGELKTRAPRCLRRWSRSGSVPLPIAGPRRRRHSPRGEPTPSQSASQPARYRYPRLYVSRLVPASLERVTFMRWSVRVAIRAVVTGSQRWCIVDHRPDYPFLQRCAFLVEDRGESAESLFVKVHALSSRGVLQVRTRSSARRTGDSNDSSGALVSSTCSLGHYLSSLRACEKKFLKGLIGECNCGYRNEIPSLKMIPSDCVLDISNVFHSTSVVIEGTCLNKSEPTAVLRDVSARVHGGEVLAILGSKGSGKRALLDVIAGRAEGETRGRVTLNGNLLTPELFRRHGGYVAHRCHLLPSLTVRQTLVYATWLANLNNREARVRQTLADLALSQVANRSVNDLTRPEYRRLMLGVQLAKDPTLLLLDEPTWDTDPLNTYLIVSMLWSYATRRGSIVVLTMETPRSDVLPFVSRVTLLCLGAVVYSGPTRSMLDYFTYIGFPCPELENPLMYYLCLSTVDRRSRDRFLESNQQISVLVEKFKVDGVLYMKEGPQVPHNMKDTALGIMHKGLGRGIKPGCFSTLLALYLRSMAATFSFNKIGLGHFAARLLLLPFVVALMSILYSHSSPVQSRIFLQTGGLIFNVLTLFYVAGIAATSLLFPGFRARYYQEKREGLYGGAMFLTAYTMLSLPLSFMSTLITIGILIPILELDLTSWAYASGILWSSYVAAEQVTVAVLMVVGKPITGAITVLYMTLLSLVIASGAIRSLKNLPYWLAMVSTALPTRYASLALNQLVIDTPLLSNLPYNESFTCPGIPELCRYPDGKTYLIERFTREGENISEVLNVDLNLLISLAFAVGLIILNSVLYLLPLPAKVKAKFRE</sequence>
<dbReference type="PROSITE" id="PS50893">
    <property type="entry name" value="ABC_TRANSPORTER_2"/>
    <property type="match status" value="1"/>
</dbReference>
<accession>A0A6I9WDG4</accession>
<dbReference type="Proteomes" id="UP000504615">
    <property type="component" value="Unplaced"/>
</dbReference>
<organism evidence="10 11">
    <name type="scientific">Pogonomyrmex barbatus</name>
    <name type="common">red harvester ant</name>
    <dbReference type="NCBI Taxonomy" id="144034"/>
    <lineage>
        <taxon>Eukaryota</taxon>
        <taxon>Metazoa</taxon>
        <taxon>Ecdysozoa</taxon>
        <taxon>Arthropoda</taxon>
        <taxon>Hexapoda</taxon>
        <taxon>Insecta</taxon>
        <taxon>Pterygota</taxon>
        <taxon>Neoptera</taxon>
        <taxon>Endopterygota</taxon>
        <taxon>Hymenoptera</taxon>
        <taxon>Apocrita</taxon>
        <taxon>Aculeata</taxon>
        <taxon>Formicoidea</taxon>
        <taxon>Formicidae</taxon>
        <taxon>Myrmicinae</taxon>
        <taxon>Pogonomyrmex</taxon>
    </lineage>
</organism>
<dbReference type="InterPro" id="IPR050352">
    <property type="entry name" value="ABCG_transporters"/>
</dbReference>
<dbReference type="GO" id="GO:0005524">
    <property type="term" value="F:ATP binding"/>
    <property type="evidence" value="ECO:0007669"/>
    <property type="project" value="UniProtKB-KW"/>
</dbReference>
<keyword evidence="10" id="KW-1185">Reference proteome</keyword>
<evidence type="ECO:0000313" key="10">
    <source>
        <dbReference type="Proteomes" id="UP000504615"/>
    </source>
</evidence>
<evidence type="ECO:0000313" key="11">
    <source>
        <dbReference type="RefSeq" id="XP_011640348.1"/>
    </source>
</evidence>
<comment type="subcellular location">
    <subcellularLocation>
        <location evidence="1">Membrane</location>
        <topology evidence="1">Multi-pass membrane protein</topology>
    </subcellularLocation>
</comment>
<feature type="transmembrane region" description="Helical" evidence="8">
    <location>
        <begin position="675"/>
        <end position="695"/>
    </location>
</feature>
<dbReference type="AlphaFoldDB" id="A0A6I9WDG4"/>
<proteinExistence type="inferred from homology"/>
<evidence type="ECO:0000256" key="8">
    <source>
        <dbReference type="SAM" id="Phobius"/>
    </source>
</evidence>
<reference evidence="11" key="1">
    <citation type="submission" date="2025-08" db="UniProtKB">
        <authorList>
            <consortium name="RefSeq"/>
        </authorList>
    </citation>
    <scope>IDENTIFICATION</scope>
</reference>
<feature type="transmembrane region" description="Helical" evidence="8">
    <location>
        <begin position="630"/>
        <end position="663"/>
    </location>
</feature>
<keyword evidence="11" id="KW-0067">ATP-binding</keyword>
<evidence type="ECO:0000256" key="4">
    <source>
        <dbReference type="ARBA" id="ARBA00022692"/>
    </source>
</evidence>
<dbReference type="GeneID" id="105429218"/>
<evidence type="ECO:0000259" key="9">
    <source>
        <dbReference type="PROSITE" id="PS50893"/>
    </source>
</evidence>
<feature type="transmembrane region" description="Helical" evidence="8">
    <location>
        <begin position="595"/>
        <end position="618"/>
    </location>
</feature>
<keyword evidence="11" id="KW-0547">Nucleotide-binding</keyword>
<dbReference type="GO" id="GO:0043190">
    <property type="term" value="C:ATP-binding cassette (ABC) transporter complex"/>
    <property type="evidence" value="ECO:0007669"/>
    <property type="project" value="TreeGrafter"/>
</dbReference>
<dbReference type="GO" id="GO:0016887">
    <property type="term" value="F:ATP hydrolysis activity"/>
    <property type="evidence" value="ECO:0007669"/>
    <property type="project" value="InterPro"/>
</dbReference>
<dbReference type="RefSeq" id="XP_011640348.1">
    <property type="nucleotide sequence ID" value="XM_011642046.2"/>
</dbReference>
<keyword evidence="6 8" id="KW-0472">Membrane</keyword>
<feature type="transmembrane region" description="Helical" evidence="8">
    <location>
        <begin position="702"/>
        <end position="720"/>
    </location>
</feature>
<dbReference type="KEGG" id="pbar:105429218"/>
<dbReference type="InterPro" id="IPR013525">
    <property type="entry name" value="ABC2_TM"/>
</dbReference>
<dbReference type="SUPFAM" id="SSF52540">
    <property type="entry name" value="P-loop containing nucleoside triphosphate hydrolases"/>
    <property type="match status" value="1"/>
</dbReference>
<keyword evidence="5 8" id="KW-1133">Transmembrane helix</keyword>
<evidence type="ECO:0000256" key="7">
    <source>
        <dbReference type="SAM" id="MobiDB-lite"/>
    </source>
</evidence>
<gene>
    <name evidence="11" type="primary">LOC105429218</name>
</gene>
<dbReference type="Pfam" id="PF01061">
    <property type="entry name" value="ABC2_membrane"/>
    <property type="match status" value="1"/>
</dbReference>
<dbReference type="PANTHER" id="PTHR48041:SF113">
    <property type="entry name" value="ATP-BINDING CASSETTE SUB-FAMILY G MEMBER 5"/>
    <property type="match status" value="1"/>
</dbReference>
<evidence type="ECO:0000256" key="6">
    <source>
        <dbReference type="ARBA" id="ARBA00023136"/>
    </source>
</evidence>
<feature type="transmembrane region" description="Helical" evidence="8">
    <location>
        <begin position="560"/>
        <end position="580"/>
    </location>
</feature>
<feature type="domain" description="ABC transporter" evidence="9">
    <location>
        <begin position="219"/>
        <end position="460"/>
    </location>
</feature>
<evidence type="ECO:0000256" key="2">
    <source>
        <dbReference type="ARBA" id="ARBA00005814"/>
    </source>
</evidence>
<feature type="region of interest" description="Disordered" evidence="7">
    <location>
        <begin position="39"/>
        <end position="65"/>
    </location>
</feature>
<dbReference type="InterPro" id="IPR003439">
    <property type="entry name" value="ABC_transporter-like_ATP-bd"/>
</dbReference>
<dbReference type="Pfam" id="PF00005">
    <property type="entry name" value="ABC_tran"/>
    <property type="match status" value="1"/>
</dbReference>
<keyword evidence="3" id="KW-0813">Transport</keyword>
<dbReference type="GO" id="GO:0140359">
    <property type="term" value="F:ABC-type transporter activity"/>
    <property type="evidence" value="ECO:0007669"/>
    <property type="project" value="InterPro"/>
</dbReference>
<name>A0A6I9WDG4_9HYME</name>
<dbReference type="OrthoDB" id="66620at2759"/>
<evidence type="ECO:0000256" key="1">
    <source>
        <dbReference type="ARBA" id="ARBA00004141"/>
    </source>
</evidence>
<comment type="similarity">
    <text evidence="2">Belongs to the ABC transporter superfamily. ABCG family. Eye pigment precursor importer (TC 3.A.1.204) subfamily.</text>
</comment>
<feature type="transmembrane region" description="Helical" evidence="8">
    <location>
        <begin position="804"/>
        <end position="824"/>
    </location>
</feature>
<evidence type="ECO:0000256" key="3">
    <source>
        <dbReference type="ARBA" id="ARBA00022448"/>
    </source>
</evidence>